<proteinExistence type="predicted"/>
<reference evidence="5 6" key="1">
    <citation type="submission" date="2020-10" db="EMBL/GenBank/DDBJ databases">
        <title>Ca. Dormibacterota MAGs.</title>
        <authorList>
            <person name="Montgomery K."/>
        </authorList>
    </citation>
    <scope>NUCLEOTIDE SEQUENCE [LARGE SCALE GENOMIC DNA]</scope>
    <source>
        <strain evidence="5">SC8812_S17_18</strain>
    </source>
</reference>
<dbReference type="EMBL" id="JAEKNS010000152">
    <property type="protein sequence ID" value="MBJ7596235.1"/>
    <property type="molecule type" value="Genomic_DNA"/>
</dbReference>
<comment type="caution">
    <text evidence="5">The sequence shown here is derived from an EMBL/GenBank/DDBJ whole genome shotgun (WGS) entry which is preliminary data.</text>
</comment>
<dbReference type="AlphaFoldDB" id="A0A934K5R4"/>
<evidence type="ECO:0000256" key="3">
    <source>
        <dbReference type="ARBA" id="ARBA00022691"/>
    </source>
</evidence>
<keyword evidence="3" id="KW-0949">S-adenosyl-L-methionine</keyword>
<dbReference type="Proteomes" id="UP000606991">
    <property type="component" value="Unassembled WGS sequence"/>
</dbReference>
<dbReference type="Pfam" id="PF01555">
    <property type="entry name" value="N6_N4_Mtase"/>
    <property type="match status" value="1"/>
</dbReference>
<dbReference type="GO" id="GO:0008170">
    <property type="term" value="F:N-methyltransferase activity"/>
    <property type="evidence" value="ECO:0007669"/>
    <property type="project" value="InterPro"/>
</dbReference>
<protein>
    <submittedName>
        <fullName evidence="5">Site-specific DNA-methyltransferase</fullName>
    </submittedName>
</protein>
<evidence type="ECO:0000313" key="6">
    <source>
        <dbReference type="Proteomes" id="UP000606991"/>
    </source>
</evidence>
<organism evidence="5 6">
    <name type="scientific">Candidatus Aeolococcus gillhamiae</name>
    <dbReference type="NCBI Taxonomy" id="3127015"/>
    <lineage>
        <taxon>Bacteria</taxon>
        <taxon>Bacillati</taxon>
        <taxon>Candidatus Dormiibacterota</taxon>
        <taxon>Candidatus Dormibacteria</taxon>
        <taxon>Candidatus Aeolococcales</taxon>
        <taxon>Candidatus Aeolococcaceae</taxon>
        <taxon>Candidatus Aeolococcus</taxon>
    </lineage>
</organism>
<keyword evidence="2" id="KW-0808">Transferase</keyword>
<dbReference type="InterPro" id="IPR002295">
    <property type="entry name" value="N4/N6-MTase_EcoPI_Mod-like"/>
</dbReference>
<accession>A0A934K5R4</accession>
<dbReference type="InterPro" id="IPR002941">
    <property type="entry name" value="DNA_methylase_N4/N6"/>
</dbReference>
<dbReference type="SUPFAM" id="SSF53335">
    <property type="entry name" value="S-adenosyl-L-methionine-dependent methyltransferases"/>
    <property type="match status" value="1"/>
</dbReference>
<dbReference type="RefSeq" id="WP_337314097.1">
    <property type="nucleotide sequence ID" value="NZ_JAEKNS010000152.1"/>
</dbReference>
<keyword evidence="1" id="KW-0489">Methyltransferase</keyword>
<evidence type="ECO:0000313" key="5">
    <source>
        <dbReference type="EMBL" id="MBJ7596235.1"/>
    </source>
</evidence>
<dbReference type="PRINTS" id="PR00506">
    <property type="entry name" value="D21N6MTFRASE"/>
</dbReference>
<dbReference type="InterPro" id="IPR029063">
    <property type="entry name" value="SAM-dependent_MTases_sf"/>
</dbReference>
<evidence type="ECO:0000259" key="4">
    <source>
        <dbReference type="Pfam" id="PF01555"/>
    </source>
</evidence>
<feature type="domain" description="DNA methylase N-4/N-6" evidence="4">
    <location>
        <begin position="31"/>
        <end position="226"/>
    </location>
</feature>
<evidence type="ECO:0000256" key="1">
    <source>
        <dbReference type="ARBA" id="ARBA00022603"/>
    </source>
</evidence>
<dbReference type="GO" id="GO:0032259">
    <property type="term" value="P:methylation"/>
    <property type="evidence" value="ECO:0007669"/>
    <property type="project" value="UniProtKB-KW"/>
</dbReference>
<gene>
    <name evidence="5" type="ORF">JF886_15510</name>
</gene>
<name>A0A934K5R4_9BACT</name>
<sequence length="251" mass="27780">MTALEQPLAAPWRVEQSDCMRLLASLPEGSVDVVTTDPAYSGMNQHMSFGNGRIVGRYSDAANQRWFTEFRDDPDTFLAFLRECHRVMRDGGHIYVMFDSFSLLSLGHLMREVFAVKNLIVWDKVNLGMGHYFRRRHETIVFATKGHRRLSRRDLADVWPIKRIHRGAYPTQKPVALFSRMLAGSAEPGMMVCDPFVGSGSSAVAALLAGCEVVAADIDPRAVRIASDRCAAVTAGAPDPAQRTAAVESRP</sequence>
<dbReference type="Gene3D" id="3.40.50.150">
    <property type="entry name" value="Vaccinia Virus protein VP39"/>
    <property type="match status" value="1"/>
</dbReference>
<dbReference type="GO" id="GO:0003677">
    <property type="term" value="F:DNA binding"/>
    <property type="evidence" value="ECO:0007669"/>
    <property type="project" value="InterPro"/>
</dbReference>
<evidence type="ECO:0000256" key="2">
    <source>
        <dbReference type="ARBA" id="ARBA00022679"/>
    </source>
</evidence>